<dbReference type="OrthoDB" id="5979060at2759"/>
<feature type="region of interest" description="Disordered" evidence="1">
    <location>
        <begin position="25"/>
        <end position="127"/>
    </location>
</feature>
<reference evidence="2 3" key="1">
    <citation type="journal article" date="2007" name="Science">
        <title>Sea anemone genome reveals ancestral eumetazoan gene repertoire and genomic organization.</title>
        <authorList>
            <person name="Putnam N.H."/>
            <person name="Srivastava M."/>
            <person name="Hellsten U."/>
            <person name="Dirks B."/>
            <person name="Chapman J."/>
            <person name="Salamov A."/>
            <person name="Terry A."/>
            <person name="Shapiro H."/>
            <person name="Lindquist E."/>
            <person name="Kapitonov V.V."/>
            <person name="Jurka J."/>
            <person name="Genikhovich G."/>
            <person name="Grigoriev I.V."/>
            <person name="Lucas S.M."/>
            <person name="Steele R.E."/>
            <person name="Finnerty J.R."/>
            <person name="Technau U."/>
            <person name="Martindale M.Q."/>
            <person name="Rokhsar D.S."/>
        </authorList>
    </citation>
    <scope>NUCLEOTIDE SEQUENCE [LARGE SCALE GENOMIC DNA]</scope>
    <source>
        <strain evidence="3">CH2 X CH6</strain>
    </source>
</reference>
<name>A7RPG6_NEMVE</name>
<feature type="compositionally biased region" description="Basic and acidic residues" evidence="1">
    <location>
        <begin position="116"/>
        <end position="127"/>
    </location>
</feature>
<feature type="compositionally biased region" description="Basic and acidic residues" evidence="1">
    <location>
        <begin position="73"/>
        <end position="82"/>
    </location>
</feature>
<gene>
    <name evidence="2" type="ORF">NEMVEDRAFT_v1g239773</name>
</gene>
<proteinExistence type="predicted"/>
<organism evidence="2 3">
    <name type="scientific">Nematostella vectensis</name>
    <name type="common">Starlet sea anemone</name>
    <dbReference type="NCBI Taxonomy" id="45351"/>
    <lineage>
        <taxon>Eukaryota</taxon>
        <taxon>Metazoa</taxon>
        <taxon>Cnidaria</taxon>
        <taxon>Anthozoa</taxon>
        <taxon>Hexacorallia</taxon>
        <taxon>Actiniaria</taxon>
        <taxon>Edwardsiidae</taxon>
        <taxon>Nematostella</taxon>
    </lineage>
</organism>
<evidence type="ECO:0000256" key="1">
    <source>
        <dbReference type="SAM" id="MobiDB-lite"/>
    </source>
</evidence>
<accession>A7RPG6</accession>
<feature type="compositionally biased region" description="Polar residues" evidence="1">
    <location>
        <begin position="93"/>
        <end position="114"/>
    </location>
</feature>
<keyword evidence="3" id="KW-1185">Reference proteome</keyword>
<dbReference type="Proteomes" id="UP000001593">
    <property type="component" value="Unassembled WGS sequence"/>
</dbReference>
<feature type="compositionally biased region" description="Polar residues" evidence="1">
    <location>
        <begin position="31"/>
        <end position="42"/>
    </location>
</feature>
<protein>
    <submittedName>
        <fullName evidence="2">Uncharacterized protein</fullName>
    </submittedName>
</protein>
<dbReference type="AlphaFoldDB" id="A7RPG6"/>
<evidence type="ECO:0000313" key="3">
    <source>
        <dbReference type="Proteomes" id="UP000001593"/>
    </source>
</evidence>
<dbReference type="KEGG" id="nve:5518865"/>
<dbReference type="InParanoid" id="A7RPG6"/>
<dbReference type="HOGENOM" id="CLU_1973123_0_0_1"/>
<evidence type="ECO:0000313" key="2">
    <source>
        <dbReference type="EMBL" id="EDO46734.1"/>
    </source>
</evidence>
<dbReference type="EMBL" id="DS469525">
    <property type="protein sequence ID" value="EDO46734.1"/>
    <property type="molecule type" value="Genomic_DNA"/>
</dbReference>
<sequence length="127" mass="14083">MDELLSNKHPSHEVVREWMARHSHLSDELSVHSTGDDTNTVNGEAANEDDPKPVTNGEKANDRHTDNYSSFHAESKDDKMLEKIAASQEVDTETQNDNNVESSNVGNEGVQSVNGHLDDNKSLDTRL</sequence>